<evidence type="ECO:0000256" key="2">
    <source>
        <dbReference type="ARBA" id="ARBA00022729"/>
    </source>
</evidence>
<keyword evidence="9" id="KW-1185">Reference proteome</keyword>
<keyword evidence="4" id="KW-0442">Lipid degradation</keyword>
<evidence type="ECO:0000256" key="6">
    <source>
        <dbReference type="ARBA" id="ARBA00023180"/>
    </source>
</evidence>
<dbReference type="GO" id="GO:0016787">
    <property type="term" value="F:hydrolase activity"/>
    <property type="evidence" value="ECO:0007669"/>
    <property type="project" value="UniProtKB-KW"/>
</dbReference>
<proteinExistence type="inferred from homology"/>
<evidence type="ECO:0000256" key="1">
    <source>
        <dbReference type="ARBA" id="ARBA00010701"/>
    </source>
</evidence>
<dbReference type="AlphaFoldDB" id="A0A7R8UPF4"/>
<keyword evidence="3" id="KW-0378">Hydrolase</keyword>
<dbReference type="OrthoDB" id="9974421at2759"/>
<dbReference type="SUPFAM" id="SSF53474">
    <property type="entry name" value="alpha/beta-Hydrolases"/>
    <property type="match status" value="1"/>
</dbReference>
<comment type="similarity">
    <text evidence="1">Belongs to the AB hydrolase superfamily. Lipase family.</text>
</comment>
<dbReference type="FunFam" id="3.40.50.1820:FF:000021">
    <property type="entry name" value="Lipase"/>
    <property type="match status" value="1"/>
</dbReference>
<evidence type="ECO:0000313" key="8">
    <source>
        <dbReference type="EMBL" id="CAD7084365.1"/>
    </source>
</evidence>
<evidence type="ECO:0000256" key="3">
    <source>
        <dbReference type="ARBA" id="ARBA00022801"/>
    </source>
</evidence>
<dbReference type="Gene3D" id="3.40.50.1820">
    <property type="entry name" value="alpha/beta hydrolase"/>
    <property type="match status" value="1"/>
</dbReference>
<keyword evidence="2" id="KW-0732">Signal</keyword>
<dbReference type="InParanoid" id="A0A7R8UPF4"/>
<feature type="domain" description="Partial AB-hydrolase lipase" evidence="7">
    <location>
        <begin position="102"/>
        <end position="165"/>
    </location>
</feature>
<protein>
    <recommendedName>
        <fullName evidence="7">Partial AB-hydrolase lipase domain-containing protein</fullName>
    </recommendedName>
</protein>
<evidence type="ECO:0000313" key="9">
    <source>
        <dbReference type="Proteomes" id="UP000594454"/>
    </source>
</evidence>
<dbReference type="Pfam" id="PF04083">
    <property type="entry name" value="Abhydro_lipase"/>
    <property type="match status" value="1"/>
</dbReference>
<reference evidence="8 9" key="1">
    <citation type="submission" date="2020-11" db="EMBL/GenBank/DDBJ databases">
        <authorList>
            <person name="Wallbank WR R."/>
            <person name="Pardo Diaz C."/>
            <person name="Kozak K."/>
            <person name="Martin S."/>
            <person name="Jiggins C."/>
            <person name="Moest M."/>
            <person name="Warren A I."/>
            <person name="Generalovic N T."/>
            <person name="Byers J.R.P. K."/>
            <person name="Montejo-Kovacevich G."/>
            <person name="Yen C E."/>
        </authorList>
    </citation>
    <scope>NUCLEOTIDE SEQUENCE [LARGE SCALE GENOMIC DNA]</scope>
</reference>
<dbReference type="InterPro" id="IPR006693">
    <property type="entry name" value="AB_hydrolase_lipase"/>
</dbReference>
<keyword evidence="6" id="KW-0325">Glycoprotein</keyword>
<evidence type="ECO:0000259" key="7">
    <source>
        <dbReference type="Pfam" id="PF04083"/>
    </source>
</evidence>
<keyword evidence="5" id="KW-0443">Lipid metabolism</keyword>
<dbReference type="Proteomes" id="UP000594454">
    <property type="component" value="Chromosome 3"/>
</dbReference>
<dbReference type="InterPro" id="IPR029058">
    <property type="entry name" value="AB_hydrolase_fold"/>
</dbReference>
<dbReference type="GO" id="GO:0016042">
    <property type="term" value="P:lipid catabolic process"/>
    <property type="evidence" value="ECO:0007669"/>
    <property type="project" value="UniProtKB-KW"/>
</dbReference>
<evidence type="ECO:0000256" key="4">
    <source>
        <dbReference type="ARBA" id="ARBA00022963"/>
    </source>
</evidence>
<name>A0A7R8UPF4_HERIL</name>
<organism evidence="8 9">
    <name type="scientific">Hermetia illucens</name>
    <name type="common">Black soldier fly</name>
    <dbReference type="NCBI Taxonomy" id="343691"/>
    <lineage>
        <taxon>Eukaryota</taxon>
        <taxon>Metazoa</taxon>
        <taxon>Ecdysozoa</taxon>
        <taxon>Arthropoda</taxon>
        <taxon>Hexapoda</taxon>
        <taxon>Insecta</taxon>
        <taxon>Pterygota</taxon>
        <taxon>Neoptera</taxon>
        <taxon>Endopterygota</taxon>
        <taxon>Diptera</taxon>
        <taxon>Brachycera</taxon>
        <taxon>Stratiomyomorpha</taxon>
        <taxon>Stratiomyidae</taxon>
        <taxon>Hermetiinae</taxon>
        <taxon>Hermetia</taxon>
    </lineage>
</organism>
<accession>A0A7R8UPF4</accession>
<evidence type="ECO:0000256" key="5">
    <source>
        <dbReference type="ARBA" id="ARBA00023098"/>
    </source>
</evidence>
<dbReference type="PANTHER" id="PTHR11005">
    <property type="entry name" value="LYSOSOMAL ACID LIPASE-RELATED"/>
    <property type="match status" value="1"/>
</dbReference>
<sequence length="484" mass="55484">MSIFIGYSNKATKLFGIYIFLTYKVTDNELQSTMRNQQKFLYFLILILPSLGNQIVDSLITKILSTTTAPPQRENPTWDPLTWIKDNFLEPPYNPDIDLTTMEIATRHGYPAEAHTVTTEDGYLLTMHRIPCGRIGCHQKGGRGRGQPVFLQHGLLSSSADWVISGPGKALAYILADAGYDVWLGNARGNTYSRRHVSMSNSDSRYWDFSWHEMAVYDIPAEIDYIYDIKAEESYMNYLDDRGSSDDLLYIGHSMGTTMAFALLSSRPEYNNKIMAAFALAPVAFMSHVKSPIRFLAPFSKDIEMIIKFLGANEFMPQNRIVKFLAKYGCELTQVEREICENTLYVLCGFDKSQFNSTLMPVIFSHTPAGTSTKTLVHYAQEIDEEGNFQWFDYGLQENKRRYGQDKPPSYNITEIRTPFSLFYAQNDWLAGPKDVQKVYKHLQQSSQLFKVPYDNFNHVDFLWGIDAPKLVYSTLVKIMQNYR</sequence>
<dbReference type="EMBL" id="LR899011">
    <property type="protein sequence ID" value="CAD7084365.1"/>
    <property type="molecule type" value="Genomic_DNA"/>
</dbReference>
<gene>
    <name evidence="8" type="ORF">HERILL_LOCUS7262</name>
</gene>